<dbReference type="OrthoDB" id="8558970at2"/>
<dbReference type="STRING" id="676599.ARC20_14395"/>
<dbReference type="InterPro" id="IPR003111">
    <property type="entry name" value="Lon_prtase_N"/>
</dbReference>
<dbReference type="PANTHER" id="PTHR46732">
    <property type="entry name" value="ATP-DEPENDENT PROTEASE LA (LON) DOMAIN PROTEIN"/>
    <property type="match status" value="1"/>
</dbReference>
<dbReference type="Pfam" id="PF02190">
    <property type="entry name" value="LON_substr_bdg"/>
    <property type="match status" value="1"/>
</dbReference>
<comment type="caution">
    <text evidence="2">The sequence shown here is derived from an EMBL/GenBank/DDBJ whole genome shotgun (WGS) entry which is preliminary data.</text>
</comment>
<evidence type="ECO:0000259" key="1">
    <source>
        <dbReference type="PROSITE" id="PS51787"/>
    </source>
</evidence>
<keyword evidence="2" id="KW-0378">Hydrolase</keyword>
<accession>A0A0R0A0R6</accession>
<dbReference type="GO" id="GO:0006508">
    <property type="term" value="P:proteolysis"/>
    <property type="evidence" value="ECO:0007669"/>
    <property type="project" value="UniProtKB-KW"/>
</dbReference>
<dbReference type="InterPro" id="IPR015947">
    <property type="entry name" value="PUA-like_sf"/>
</dbReference>
<proteinExistence type="predicted"/>
<reference evidence="2 3" key="1">
    <citation type="submission" date="2015-10" db="EMBL/GenBank/DDBJ databases">
        <title>Genome sequencing and analysis of members of genus Stenotrophomonas.</title>
        <authorList>
            <person name="Patil P.P."/>
            <person name="Midha S."/>
            <person name="Patil P.B."/>
        </authorList>
    </citation>
    <scope>NUCLEOTIDE SEQUENCE [LARGE SCALE GENOMIC DNA]</scope>
    <source>
        <strain evidence="2 3">JCM 16536</strain>
    </source>
</reference>
<dbReference type="PANTHER" id="PTHR46732:SF8">
    <property type="entry name" value="ATP-DEPENDENT PROTEASE LA (LON) DOMAIN PROTEIN"/>
    <property type="match status" value="1"/>
</dbReference>
<evidence type="ECO:0000313" key="2">
    <source>
        <dbReference type="EMBL" id="KRG38816.1"/>
    </source>
</evidence>
<dbReference type="Proteomes" id="UP000051802">
    <property type="component" value="Unassembled WGS sequence"/>
</dbReference>
<dbReference type="PROSITE" id="PS51787">
    <property type="entry name" value="LON_N"/>
    <property type="match status" value="1"/>
</dbReference>
<evidence type="ECO:0000313" key="3">
    <source>
        <dbReference type="Proteomes" id="UP000051802"/>
    </source>
</evidence>
<feature type="domain" description="Lon N-terminal" evidence="1">
    <location>
        <begin position="6"/>
        <end position="194"/>
    </location>
</feature>
<organism evidence="2 3">
    <name type="scientific">Stenotrophomonas panacihumi</name>
    <dbReference type="NCBI Taxonomy" id="676599"/>
    <lineage>
        <taxon>Bacteria</taxon>
        <taxon>Pseudomonadati</taxon>
        <taxon>Pseudomonadota</taxon>
        <taxon>Gammaproteobacteria</taxon>
        <taxon>Lysobacterales</taxon>
        <taxon>Lysobacteraceae</taxon>
        <taxon>Stenotrophomonas</taxon>
    </lineage>
</organism>
<dbReference type="Gene3D" id="1.10.4060.10">
    <property type="entry name" value="BPP1347 like domain"/>
    <property type="match status" value="1"/>
</dbReference>
<dbReference type="InterPro" id="IPR046336">
    <property type="entry name" value="Lon_prtase_N_sf"/>
</dbReference>
<dbReference type="SMART" id="SM00464">
    <property type="entry name" value="LON"/>
    <property type="match status" value="1"/>
</dbReference>
<keyword evidence="2" id="KW-0645">Protease</keyword>
<gene>
    <name evidence="2" type="ORF">ARC20_14395</name>
</gene>
<dbReference type="GO" id="GO:0008233">
    <property type="term" value="F:peptidase activity"/>
    <property type="evidence" value="ECO:0007669"/>
    <property type="project" value="UniProtKB-KW"/>
</dbReference>
<dbReference type="EMBL" id="LLXU01000113">
    <property type="protein sequence ID" value="KRG38816.1"/>
    <property type="molecule type" value="Genomic_DNA"/>
</dbReference>
<protein>
    <submittedName>
        <fullName evidence="2">ATP-dependent protease</fullName>
    </submittedName>
</protein>
<sequence>MAHEDTTTLPLFPLHAVLLPGAGIALRVFERRYLDLVRDCGRQGAGFGVCLILEGREVGAPATPAAFGTEARIEDFDLGPDGVLVLRLRGARRFHVERTRVRDNGLVVGDVRWCEPDSDDELRPEHALLATLLERLVEQAGPQYAATTPAQLDQAAWVGWRLAELLPLTETQRLSLLQQDDPHKRLDQLLAWMP</sequence>
<dbReference type="Gene3D" id="2.30.130.40">
    <property type="entry name" value="LON domain-like"/>
    <property type="match status" value="1"/>
</dbReference>
<dbReference type="SUPFAM" id="SSF88697">
    <property type="entry name" value="PUA domain-like"/>
    <property type="match status" value="1"/>
</dbReference>
<dbReference type="AlphaFoldDB" id="A0A0R0A0R6"/>
<name>A0A0R0A0R6_9GAMM</name>
<keyword evidence="3" id="KW-1185">Reference proteome</keyword>
<dbReference type="RefSeq" id="WP_057648421.1">
    <property type="nucleotide sequence ID" value="NZ_LLXU01000113.1"/>
</dbReference>